<dbReference type="AlphaFoldDB" id="A0A5C3MLQ4"/>
<dbReference type="GO" id="GO:0006508">
    <property type="term" value="P:proteolysis"/>
    <property type="evidence" value="ECO:0007669"/>
    <property type="project" value="InterPro"/>
</dbReference>
<name>A0A5C3MLQ4_9AGAM</name>
<dbReference type="OrthoDB" id="43744at2759"/>
<evidence type="ECO:0000313" key="3">
    <source>
        <dbReference type="EMBL" id="TFK46332.1"/>
    </source>
</evidence>
<dbReference type="Pfam" id="PF00326">
    <property type="entry name" value="Peptidase_S9"/>
    <property type="match status" value="1"/>
</dbReference>
<feature type="compositionally biased region" description="Polar residues" evidence="1">
    <location>
        <begin position="363"/>
        <end position="380"/>
    </location>
</feature>
<dbReference type="InterPro" id="IPR011042">
    <property type="entry name" value="6-blade_b-propeller_TolB-like"/>
</dbReference>
<evidence type="ECO:0000259" key="2">
    <source>
        <dbReference type="Pfam" id="PF00326"/>
    </source>
</evidence>
<dbReference type="STRING" id="5364.A0A5C3MLQ4"/>
<gene>
    <name evidence="3" type="ORF">OE88DRAFT_1638608</name>
</gene>
<evidence type="ECO:0000256" key="1">
    <source>
        <dbReference type="SAM" id="MobiDB-lite"/>
    </source>
</evidence>
<dbReference type="GO" id="GO:0008236">
    <property type="term" value="F:serine-type peptidase activity"/>
    <property type="evidence" value="ECO:0007669"/>
    <property type="project" value="InterPro"/>
</dbReference>
<dbReference type="Proteomes" id="UP000305948">
    <property type="component" value="Unassembled WGS sequence"/>
</dbReference>
<dbReference type="InterPro" id="IPR001375">
    <property type="entry name" value="Peptidase_S9_cat"/>
</dbReference>
<dbReference type="PANTHER" id="PTHR43056:SF5">
    <property type="entry name" value="PEPTIDASE S9 PROLYL OLIGOPEPTIDASE CATALYTIC DOMAIN-CONTAINING PROTEIN"/>
    <property type="match status" value="1"/>
</dbReference>
<protein>
    <submittedName>
        <fullName evidence="3">Alpha/beta-hydrolase</fullName>
    </submittedName>
</protein>
<proteinExistence type="predicted"/>
<dbReference type="Gene3D" id="2.120.10.30">
    <property type="entry name" value="TolB, C-terminal domain"/>
    <property type="match status" value="1"/>
</dbReference>
<dbReference type="InterPro" id="IPR029058">
    <property type="entry name" value="AB_hydrolase_fold"/>
</dbReference>
<dbReference type="Gene3D" id="3.40.50.1820">
    <property type="entry name" value="alpha/beta hydrolase"/>
    <property type="match status" value="1"/>
</dbReference>
<feature type="region of interest" description="Disordered" evidence="1">
    <location>
        <begin position="363"/>
        <end position="385"/>
    </location>
</feature>
<dbReference type="EMBL" id="ML213531">
    <property type="protein sequence ID" value="TFK46332.1"/>
    <property type="molecule type" value="Genomic_DNA"/>
</dbReference>
<keyword evidence="4" id="KW-1185">Reference proteome</keyword>
<dbReference type="PANTHER" id="PTHR43056">
    <property type="entry name" value="PEPTIDASE S9 PROLYL OLIGOPEPTIDASE"/>
    <property type="match status" value="1"/>
</dbReference>
<organism evidence="3 4">
    <name type="scientific">Heliocybe sulcata</name>
    <dbReference type="NCBI Taxonomy" id="5364"/>
    <lineage>
        <taxon>Eukaryota</taxon>
        <taxon>Fungi</taxon>
        <taxon>Dikarya</taxon>
        <taxon>Basidiomycota</taxon>
        <taxon>Agaricomycotina</taxon>
        <taxon>Agaricomycetes</taxon>
        <taxon>Gloeophyllales</taxon>
        <taxon>Gloeophyllaceae</taxon>
        <taxon>Heliocybe</taxon>
    </lineage>
</organism>
<dbReference type="SUPFAM" id="SSF82171">
    <property type="entry name" value="DPP6 N-terminal domain-like"/>
    <property type="match status" value="1"/>
</dbReference>
<feature type="domain" description="Peptidase S9 prolyl oligopeptidase catalytic" evidence="2">
    <location>
        <begin position="441"/>
        <end position="650"/>
    </location>
</feature>
<keyword evidence="3" id="KW-0378">Hydrolase</keyword>
<dbReference type="SUPFAM" id="SSF53474">
    <property type="entry name" value="alpha/beta-Hydrolases"/>
    <property type="match status" value="1"/>
</dbReference>
<dbReference type="Pfam" id="PF07676">
    <property type="entry name" value="PD40"/>
    <property type="match status" value="1"/>
</dbReference>
<dbReference type="InterPro" id="IPR050585">
    <property type="entry name" value="Xaa-Pro_dipeptidyl-ppase/CocE"/>
</dbReference>
<evidence type="ECO:0000313" key="4">
    <source>
        <dbReference type="Proteomes" id="UP000305948"/>
    </source>
</evidence>
<accession>A0A5C3MLQ4</accession>
<sequence length="651" mass="71108">MSQISAPYGTWSSPISAEAITQKTTAITHLIVDPIGSVLYHVEARPSEGGRCVIVRSEGAQDVFGRKWDARTSVQGYGGAAAIAHNEVVYFSCAADSRVYRVSEGKEPVPITPENPNHHFADFTAYPANGRYLVAILDDDTHPSPSDVVTTLCLIDTDNCQSTLLVSGADFYAAPRFSPDGHYLAWHQWHHPDMPWEGSEICVAKVDASSGSLVLTDVRMIAGQRNRIGVLYPFWISNERLVFTSDESGYQNPWIYDAASGSARAILKDPVQEDFGEPSSRLGPSPGAALDGKTLIFSATQEGRSVLYRIDIEHGSKKELECPYVDVAWVQRLSENTVAFVGSQTTQSAQIVISTFSAHDSQVSSTTLNTPSSDSGTSYPPSLISVPEPRSLELTPGGQSVHVVLYPPTNPRYAGSSIKGEKPPCVVNAHGGPTGKADQALDWKKQYFTSRGWAWLDVNYGGSSGYGRKYIERLDGQWGIVDVEDCVNAARHFSSTLQLIDPHRIAIRGSSAGGFTTLAALYNFPEVFAAATSLYGISDLRKLDEDTHKYESRRMEKLMGGRPADIPEVYHARSPVFHADKIKTPLLILQGSIDKVVPPSQAELIVNSVQKNGGKVSYIVFEGEGHGFRKAENIKRALEEEYAFYRDVIGI</sequence>
<reference evidence="3 4" key="1">
    <citation type="journal article" date="2019" name="Nat. Ecol. Evol.">
        <title>Megaphylogeny resolves global patterns of mushroom evolution.</title>
        <authorList>
            <person name="Varga T."/>
            <person name="Krizsan K."/>
            <person name="Foldi C."/>
            <person name="Dima B."/>
            <person name="Sanchez-Garcia M."/>
            <person name="Sanchez-Ramirez S."/>
            <person name="Szollosi G.J."/>
            <person name="Szarkandi J.G."/>
            <person name="Papp V."/>
            <person name="Albert L."/>
            <person name="Andreopoulos W."/>
            <person name="Angelini C."/>
            <person name="Antonin V."/>
            <person name="Barry K.W."/>
            <person name="Bougher N.L."/>
            <person name="Buchanan P."/>
            <person name="Buyck B."/>
            <person name="Bense V."/>
            <person name="Catcheside P."/>
            <person name="Chovatia M."/>
            <person name="Cooper J."/>
            <person name="Damon W."/>
            <person name="Desjardin D."/>
            <person name="Finy P."/>
            <person name="Geml J."/>
            <person name="Haridas S."/>
            <person name="Hughes K."/>
            <person name="Justo A."/>
            <person name="Karasinski D."/>
            <person name="Kautmanova I."/>
            <person name="Kiss B."/>
            <person name="Kocsube S."/>
            <person name="Kotiranta H."/>
            <person name="LaButti K.M."/>
            <person name="Lechner B.E."/>
            <person name="Liimatainen K."/>
            <person name="Lipzen A."/>
            <person name="Lukacs Z."/>
            <person name="Mihaltcheva S."/>
            <person name="Morgado L.N."/>
            <person name="Niskanen T."/>
            <person name="Noordeloos M.E."/>
            <person name="Ohm R.A."/>
            <person name="Ortiz-Santana B."/>
            <person name="Ovrebo C."/>
            <person name="Racz N."/>
            <person name="Riley R."/>
            <person name="Savchenko A."/>
            <person name="Shiryaev A."/>
            <person name="Soop K."/>
            <person name="Spirin V."/>
            <person name="Szebenyi C."/>
            <person name="Tomsovsky M."/>
            <person name="Tulloss R.E."/>
            <person name="Uehling J."/>
            <person name="Grigoriev I.V."/>
            <person name="Vagvolgyi C."/>
            <person name="Papp T."/>
            <person name="Martin F.M."/>
            <person name="Miettinen O."/>
            <person name="Hibbett D.S."/>
            <person name="Nagy L.G."/>
        </authorList>
    </citation>
    <scope>NUCLEOTIDE SEQUENCE [LARGE SCALE GENOMIC DNA]</scope>
    <source>
        <strain evidence="3 4">OMC1185</strain>
    </source>
</reference>
<dbReference type="InterPro" id="IPR011659">
    <property type="entry name" value="WD40"/>
</dbReference>